<dbReference type="STRING" id="59561.AQZ59_00250"/>
<dbReference type="PROSITE" id="PS51462">
    <property type="entry name" value="NUDIX"/>
    <property type="match status" value="1"/>
</dbReference>
<dbReference type="InterPro" id="IPR015797">
    <property type="entry name" value="NUDIX_hydrolase-like_dom_sf"/>
</dbReference>
<dbReference type="InterPro" id="IPR000086">
    <property type="entry name" value="NUDIX_hydrolase_dom"/>
</dbReference>
<dbReference type="EC" id="3.6.1.-" evidence="7"/>
<dbReference type="RefSeq" id="WP_236698630.1">
    <property type="nucleotide sequence ID" value="NZ_LNIZ01000001.1"/>
</dbReference>
<keyword evidence="4" id="KW-0460">Magnesium</keyword>
<comment type="caution">
    <text evidence="7">The sequence shown here is derived from an EMBL/GenBank/DDBJ whole genome shotgun (WGS) entry which is preliminary data.</text>
</comment>
<dbReference type="EMBL" id="LNIZ01000001">
    <property type="protein sequence ID" value="KTF04943.1"/>
    <property type="molecule type" value="Genomic_DNA"/>
</dbReference>
<dbReference type="GO" id="GO:0016787">
    <property type="term" value="F:hydrolase activity"/>
    <property type="evidence" value="ECO:0007669"/>
    <property type="project" value="UniProtKB-KW"/>
</dbReference>
<dbReference type="PANTHER" id="PTHR43046:SF12">
    <property type="entry name" value="GDP-MANNOSE MANNOSYL HYDROLASE"/>
    <property type="match status" value="1"/>
</dbReference>
<evidence type="ECO:0000256" key="2">
    <source>
        <dbReference type="ARBA" id="ARBA00005582"/>
    </source>
</evidence>
<evidence type="ECO:0000313" key="7">
    <source>
        <dbReference type="EMBL" id="KTF04943.1"/>
    </source>
</evidence>
<protein>
    <submittedName>
        <fullName evidence="7">RNA pyrophosphohydrolase</fullName>
        <ecNumber evidence="7">3.6.1.-</ecNumber>
    </submittedName>
</protein>
<evidence type="ECO:0000256" key="3">
    <source>
        <dbReference type="ARBA" id="ARBA00022801"/>
    </source>
</evidence>
<dbReference type="PANTHER" id="PTHR43046">
    <property type="entry name" value="GDP-MANNOSE MANNOSYL HYDROLASE"/>
    <property type="match status" value="1"/>
</dbReference>
<dbReference type="PATRIC" id="fig|59561.3.peg.245"/>
<dbReference type="CDD" id="cd04685">
    <property type="entry name" value="NUDIX_Hydrolase"/>
    <property type="match status" value="1"/>
</dbReference>
<dbReference type="AlphaFoldDB" id="A0A0W1KMS9"/>
<evidence type="ECO:0000259" key="6">
    <source>
        <dbReference type="PROSITE" id="PS51462"/>
    </source>
</evidence>
<dbReference type="PROSITE" id="PS00893">
    <property type="entry name" value="NUDIX_BOX"/>
    <property type="match status" value="1"/>
</dbReference>
<dbReference type="SUPFAM" id="SSF55811">
    <property type="entry name" value="Nudix"/>
    <property type="match status" value="1"/>
</dbReference>
<evidence type="ECO:0000256" key="4">
    <source>
        <dbReference type="ARBA" id="ARBA00022842"/>
    </source>
</evidence>
<dbReference type="Gene3D" id="3.90.79.10">
    <property type="entry name" value="Nucleoside Triphosphate Pyrophosphohydrolase"/>
    <property type="match status" value="1"/>
</dbReference>
<name>A0A0W1KMS9_9ACTO</name>
<sequence>MSEWPLDADGFPHRSAGRCVVFNTRGQILMILGHDIDRPDYRWWFTPGGGLMEGESPAEGAARELTEETGLSVEPGRLEGPVLDRRSTFRFYYVTRKQDELFFLLHVNEAEEARIDSRAGARLTEQELELLDDMRWWDLDELAAAEEFGELVFPVGLVQMARRWRSGWDGELIHAVEE</sequence>
<organism evidence="7 8">
    <name type="scientific">Trueperella bernardiae</name>
    <dbReference type="NCBI Taxonomy" id="59561"/>
    <lineage>
        <taxon>Bacteria</taxon>
        <taxon>Bacillati</taxon>
        <taxon>Actinomycetota</taxon>
        <taxon>Actinomycetes</taxon>
        <taxon>Actinomycetales</taxon>
        <taxon>Actinomycetaceae</taxon>
        <taxon>Trueperella</taxon>
    </lineage>
</organism>
<dbReference type="InterPro" id="IPR020476">
    <property type="entry name" value="Nudix_hydrolase"/>
</dbReference>
<keyword evidence="8" id="KW-1185">Reference proteome</keyword>
<dbReference type="InterPro" id="IPR020084">
    <property type="entry name" value="NUDIX_hydrolase_CS"/>
</dbReference>
<dbReference type="Proteomes" id="UP000054404">
    <property type="component" value="Unassembled WGS sequence"/>
</dbReference>
<evidence type="ECO:0000313" key="8">
    <source>
        <dbReference type="Proteomes" id="UP000054404"/>
    </source>
</evidence>
<comment type="similarity">
    <text evidence="2 5">Belongs to the Nudix hydrolase family.</text>
</comment>
<comment type="cofactor">
    <cofactor evidence="1">
        <name>Mg(2+)</name>
        <dbReference type="ChEBI" id="CHEBI:18420"/>
    </cofactor>
</comment>
<feature type="domain" description="Nudix hydrolase" evidence="6">
    <location>
        <begin position="12"/>
        <end position="159"/>
    </location>
</feature>
<accession>A0A0W1KMS9</accession>
<keyword evidence="3 5" id="KW-0378">Hydrolase</keyword>
<evidence type="ECO:0000256" key="5">
    <source>
        <dbReference type="RuleBase" id="RU003476"/>
    </source>
</evidence>
<evidence type="ECO:0000256" key="1">
    <source>
        <dbReference type="ARBA" id="ARBA00001946"/>
    </source>
</evidence>
<gene>
    <name evidence="7" type="primary">rppH_1</name>
    <name evidence="7" type="ORF">AQZ59_00250</name>
</gene>
<proteinExistence type="inferred from homology"/>
<dbReference type="PRINTS" id="PR00502">
    <property type="entry name" value="NUDIXFAMILY"/>
</dbReference>
<dbReference type="Pfam" id="PF00293">
    <property type="entry name" value="NUDIX"/>
    <property type="match status" value="1"/>
</dbReference>
<reference evidence="7 8" key="1">
    <citation type="submission" date="2015-11" db="EMBL/GenBank/DDBJ databases">
        <title>Draft Genome Sequence of the Type Strain Trueperella bernardiae LCDC 89-0504T, Isolated from Blood Culture.</title>
        <authorList>
            <person name="Bernier A.-M."/>
            <person name="Bernard K."/>
        </authorList>
    </citation>
    <scope>NUCLEOTIDE SEQUENCE [LARGE SCALE GENOMIC DNA]</scope>
    <source>
        <strain evidence="7 8">LCDC 89-0504</strain>
    </source>
</reference>